<dbReference type="AlphaFoldDB" id="A0A5C3MP05"/>
<dbReference type="Proteomes" id="UP000305948">
    <property type="component" value="Unassembled WGS sequence"/>
</dbReference>
<protein>
    <submittedName>
        <fullName evidence="1">Uncharacterized protein</fullName>
    </submittedName>
</protein>
<reference evidence="1 2" key="1">
    <citation type="journal article" date="2019" name="Nat. Ecol. Evol.">
        <title>Megaphylogeny resolves global patterns of mushroom evolution.</title>
        <authorList>
            <person name="Varga T."/>
            <person name="Krizsan K."/>
            <person name="Foldi C."/>
            <person name="Dima B."/>
            <person name="Sanchez-Garcia M."/>
            <person name="Sanchez-Ramirez S."/>
            <person name="Szollosi G.J."/>
            <person name="Szarkandi J.G."/>
            <person name="Papp V."/>
            <person name="Albert L."/>
            <person name="Andreopoulos W."/>
            <person name="Angelini C."/>
            <person name="Antonin V."/>
            <person name="Barry K.W."/>
            <person name="Bougher N.L."/>
            <person name="Buchanan P."/>
            <person name="Buyck B."/>
            <person name="Bense V."/>
            <person name="Catcheside P."/>
            <person name="Chovatia M."/>
            <person name="Cooper J."/>
            <person name="Damon W."/>
            <person name="Desjardin D."/>
            <person name="Finy P."/>
            <person name="Geml J."/>
            <person name="Haridas S."/>
            <person name="Hughes K."/>
            <person name="Justo A."/>
            <person name="Karasinski D."/>
            <person name="Kautmanova I."/>
            <person name="Kiss B."/>
            <person name="Kocsube S."/>
            <person name="Kotiranta H."/>
            <person name="LaButti K.M."/>
            <person name="Lechner B.E."/>
            <person name="Liimatainen K."/>
            <person name="Lipzen A."/>
            <person name="Lukacs Z."/>
            <person name="Mihaltcheva S."/>
            <person name="Morgado L.N."/>
            <person name="Niskanen T."/>
            <person name="Noordeloos M.E."/>
            <person name="Ohm R.A."/>
            <person name="Ortiz-Santana B."/>
            <person name="Ovrebo C."/>
            <person name="Racz N."/>
            <person name="Riley R."/>
            <person name="Savchenko A."/>
            <person name="Shiryaev A."/>
            <person name="Soop K."/>
            <person name="Spirin V."/>
            <person name="Szebenyi C."/>
            <person name="Tomsovsky M."/>
            <person name="Tulloss R.E."/>
            <person name="Uehling J."/>
            <person name="Grigoriev I.V."/>
            <person name="Vagvolgyi C."/>
            <person name="Papp T."/>
            <person name="Martin F.M."/>
            <person name="Miettinen O."/>
            <person name="Hibbett D.S."/>
            <person name="Nagy L.G."/>
        </authorList>
    </citation>
    <scope>NUCLEOTIDE SEQUENCE [LARGE SCALE GENOMIC DNA]</scope>
    <source>
        <strain evidence="1 2">OMC1185</strain>
    </source>
</reference>
<dbReference type="OrthoDB" id="2449121at2759"/>
<sequence>TVTLSASLSWEHRVVRWMEAYRDGLGAKDAQLRVRQFSSRHYTSHRRVPETLARQFDV</sequence>
<accession>A0A5C3MP05</accession>
<gene>
    <name evidence="1" type="ORF">OE88DRAFT_1638088</name>
</gene>
<organism evidence="1 2">
    <name type="scientific">Heliocybe sulcata</name>
    <dbReference type="NCBI Taxonomy" id="5364"/>
    <lineage>
        <taxon>Eukaryota</taxon>
        <taxon>Fungi</taxon>
        <taxon>Dikarya</taxon>
        <taxon>Basidiomycota</taxon>
        <taxon>Agaricomycotina</taxon>
        <taxon>Agaricomycetes</taxon>
        <taxon>Gloeophyllales</taxon>
        <taxon>Gloeophyllaceae</taxon>
        <taxon>Heliocybe</taxon>
    </lineage>
</organism>
<keyword evidence="2" id="KW-1185">Reference proteome</keyword>
<evidence type="ECO:0000313" key="1">
    <source>
        <dbReference type="EMBL" id="TFK46710.1"/>
    </source>
</evidence>
<name>A0A5C3MP05_9AGAM</name>
<feature type="non-terminal residue" evidence="1">
    <location>
        <position position="1"/>
    </location>
</feature>
<evidence type="ECO:0000313" key="2">
    <source>
        <dbReference type="Proteomes" id="UP000305948"/>
    </source>
</evidence>
<dbReference type="EMBL" id="ML213528">
    <property type="protein sequence ID" value="TFK46710.1"/>
    <property type="molecule type" value="Genomic_DNA"/>
</dbReference>
<proteinExistence type="predicted"/>